<dbReference type="EMBL" id="CP015243">
    <property type="protein sequence ID" value="ANF57132.1"/>
    <property type="molecule type" value="Genomic_DNA"/>
</dbReference>
<gene>
    <name evidence="2" type="ORF">A5892_06355</name>
</gene>
<organism evidence="2 3">
    <name type="scientific">Halotalea alkalilenta</name>
    <dbReference type="NCBI Taxonomy" id="376489"/>
    <lineage>
        <taxon>Bacteria</taxon>
        <taxon>Pseudomonadati</taxon>
        <taxon>Pseudomonadota</taxon>
        <taxon>Gammaproteobacteria</taxon>
        <taxon>Oceanospirillales</taxon>
        <taxon>Halomonadaceae</taxon>
        <taxon>Halotalea</taxon>
    </lineage>
</organism>
<name>A0A172YDH0_9GAMM</name>
<comment type="similarity">
    <text evidence="1">Belongs to the HyuE racemase family.</text>
</comment>
<dbReference type="InterPro" id="IPR052186">
    <property type="entry name" value="Hydantoin_racemase-like"/>
</dbReference>
<dbReference type="PANTHER" id="PTHR28047">
    <property type="entry name" value="PROTEIN DCG1"/>
    <property type="match status" value="1"/>
</dbReference>
<protein>
    <submittedName>
        <fullName evidence="2">Asp/Glu racemase</fullName>
    </submittedName>
</protein>
<dbReference type="PANTHER" id="PTHR28047:SF5">
    <property type="entry name" value="PROTEIN DCG1"/>
    <property type="match status" value="1"/>
</dbReference>
<dbReference type="KEGG" id="haa:A5892_06355"/>
<dbReference type="AlphaFoldDB" id="A0A172YDH0"/>
<dbReference type="Gene3D" id="3.40.50.12500">
    <property type="match status" value="1"/>
</dbReference>
<dbReference type="GO" id="GO:0047661">
    <property type="term" value="F:amino-acid racemase activity"/>
    <property type="evidence" value="ECO:0007669"/>
    <property type="project" value="InterPro"/>
</dbReference>
<reference evidence="2 3" key="1">
    <citation type="submission" date="2016-04" db="EMBL/GenBank/DDBJ databases">
        <title>Complete Genome Sequence of Halotalea alkalilenta IHB B 13600.</title>
        <authorList>
            <person name="Swarnkar M.K."/>
            <person name="Sharma A."/>
            <person name="Kaushal K."/>
            <person name="Soni R."/>
            <person name="Rana S."/>
            <person name="Singh A.K."/>
            <person name="Gulati A."/>
        </authorList>
    </citation>
    <scope>NUCLEOTIDE SEQUENCE [LARGE SCALE GENOMIC DNA]</scope>
    <source>
        <strain evidence="2 3">IHB B 13600</strain>
    </source>
</reference>
<sequence>MSSGVIHVINPNSTTAVTAGVDASLGALRFSGGPAIVCHTLEQGPAGIQSEADIAAVTALLIARARSFGDEAIAIVIACYSDPGLAVLREQSSCAVFGIGEAAVLRALAAGQRFGVIAIQPGSISRHLRSYGAMGVMDRFAGERALGLDVVELNDQSRTWARLLEVGERLRDEDGAEVLILGCAGLGSYRLALAQALGVPVIDPCIAAVTMALGEAR</sequence>
<evidence type="ECO:0000313" key="3">
    <source>
        <dbReference type="Proteomes" id="UP000077875"/>
    </source>
</evidence>
<dbReference type="InterPro" id="IPR053714">
    <property type="entry name" value="Iso_Racemase_Enz_sf"/>
</dbReference>
<dbReference type="InterPro" id="IPR015942">
    <property type="entry name" value="Asp/Glu/hydantoin_racemase"/>
</dbReference>
<dbReference type="STRING" id="376489.A5892_06355"/>
<accession>A0A172YDH0</accession>
<proteinExistence type="inferred from homology"/>
<dbReference type="Pfam" id="PF01177">
    <property type="entry name" value="Asp_Glu_race"/>
    <property type="match status" value="1"/>
</dbReference>
<evidence type="ECO:0000313" key="2">
    <source>
        <dbReference type="EMBL" id="ANF57132.1"/>
    </source>
</evidence>
<keyword evidence="3" id="KW-1185">Reference proteome</keyword>
<dbReference type="RefSeq" id="WP_064122090.1">
    <property type="nucleotide sequence ID" value="NZ_CP015243.1"/>
</dbReference>
<dbReference type="Proteomes" id="UP000077875">
    <property type="component" value="Chromosome"/>
</dbReference>
<evidence type="ECO:0000256" key="1">
    <source>
        <dbReference type="ARBA" id="ARBA00038414"/>
    </source>
</evidence>